<evidence type="ECO:0000313" key="3">
    <source>
        <dbReference type="Proteomes" id="UP000654075"/>
    </source>
</evidence>
<dbReference type="AlphaFoldDB" id="A0A813HDC4"/>
<name>A0A813HDC4_POLGL</name>
<reference evidence="2" key="1">
    <citation type="submission" date="2021-02" db="EMBL/GenBank/DDBJ databases">
        <authorList>
            <person name="Dougan E. K."/>
            <person name="Rhodes N."/>
            <person name="Thang M."/>
            <person name="Chan C."/>
        </authorList>
    </citation>
    <scope>NUCLEOTIDE SEQUENCE</scope>
</reference>
<comment type="caution">
    <text evidence="2">The sequence shown here is derived from an EMBL/GenBank/DDBJ whole genome shotgun (WGS) entry which is preliminary data.</text>
</comment>
<feature type="compositionally biased region" description="Polar residues" evidence="1">
    <location>
        <begin position="69"/>
        <end position="87"/>
    </location>
</feature>
<feature type="compositionally biased region" description="Polar residues" evidence="1">
    <location>
        <begin position="34"/>
        <end position="50"/>
    </location>
</feature>
<organism evidence="2 3">
    <name type="scientific">Polarella glacialis</name>
    <name type="common">Dinoflagellate</name>
    <dbReference type="NCBI Taxonomy" id="89957"/>
    <lineage>
        <taxon>Eukaryota</taxon>
        <taxon>Sar</taxon>
        <taxon>Alveolata</taxon>
        <taxon>Dinophyceae</taxon>
        <taxon>Suessiales</taxon>
        <taxon>Suessiaceae</taxon>
        <taxon>Polarella</taxon>
    </lineage>
</organism>
<proteinExistence type="predicted"/>
<protein>
    <submittedName>
        <fullName evidence="2">Uncharacterized protein</fullName>
    </submittedName>
</protein>
<evidence type="ECO:0000313" key="2">
    <source>
        <dbReference type="EMBL" id="CAE8635529.1"/>
    </source>
</evidence>
<gene>
    <name evidence="2" type="ORF">PGLA1383_LOCUS51124</name>
</gene>
<sequence>MYPGTCRTPVPSTPLLPFGPSALEEAWARPRTGGTASQAPSLAGTVSKSSAGHGEFGSQAATTLGGRSKSATALSSKRSGASAQSIRDSQRLSILKAVKREEEAGLHEFQEKNLARSSLTDYFRQKQDMKDRARQKSFEMPMHLRTGGMSSTDMGCPIQYETQQTRVAKVPIAMSVDPFWSTDLKKLNDKIGARLKYNRFLSASCQGSISPELHHMGPKLFLSKPPTPYFVPGKGNS</sequence>
<dbReference type="EMBL" id="CAJNNV010031300">
    <property type="protein sequence ID" value="CAE8635529.1"/>
    <property type="molecule type" value="Genomic_DNA"/>
</dbReference>
<evidence type="ECO:0000256" key="1">
    <source>
        <dbReference type="SAM" id="MobiDB-lite"/>
    </source>
</evidence>
<dbReference type="Proteomes" id="UP000654075">
    <property type="component" value="Unassembled WGS sequence"/>
</dbReference>
<accession>A0A813HDC4</accession>
<feature type="region of interest" description="Disordered" evidence="1">
    <location>
        <begin position="29"/>
        <end position="88"/>
    </location>
</feature>
<keyword evidence="3" id="KW-1185">Reference proteome</keyword>